<keyword evidence="1" id="KW-0812">Transmembrane</keyword>
<name>A0A1E5ITG1_SHECO</name>
<evidence type="ECO:0000313" key="3">
    <source>
        <dbReference type="Proteomes" id="UP000095230"/>
    </source>
</evidence>
<feature type="transmembrane region" description="Helical" evidence="1">
    <location>
        <begin position="16"/>
        <end position="34"/>
    </location>
</feature>
<dbReference type="RefSeq" id="WP_069671206.1">
    <property type="nucleotide sequence ID" value="NZ_MCBT01000033.1"/>
</dbReference>
<gene>
    <name evidence="2" type="ORF">BEL05_15475</name>
</gene>
<keyword evidence="1" id="KW-1133">Transmembrane helix</keyword>
<sequence length="360" mass="38942">MPLKPLFCRQGVDSSYRFLGLTAAAFFAVFLLYLLIGSHLFVVIVSLILAAIVGLSGYRRLQGQKAMLSVLPAASVALFALGLNYLEGVWLPTLAIVLAVAGTIAVVIRPQAKVANFDAFGYSGPLAAVSSQRRRVEPILVDGALDDDVQWRQEPLDEQGDAQVHHQEAAVSPALIINERLKQIALWGRPIITQLQGRPKAVMLLVLSTLLVVGIAVFWPVSSELDVEDSLASAAAEPIIAPQYLEAQMPDGFKVMLDGDALLISWLGERGEPELIWSIATAKGDVSCRNITFNNGAQYRPLEVHLMADSSTLARFSPLDTQAIVNDIAMRGSLTLCGYEFSLKGSQAALSKQAAFRPYL</sequence>
<evidence type="ECO:0000256" key="1">
    <source>
        <dbReference type="SAM" id="Phobius"/>
    </source>
</evidence>
<dbReference type="STRING" id="23.BEL05_15475"/>
<dbReference type="OrthoDB" id="6396106at2"/>
<keyword evidence="1" id="KW-0472">Membrane</keyword>
<reference evidence="2 3" key="1">
    <citation type="submission" date="2016-07" db="EMBL/GenBank/DDBJ databases">
        <title>Whole-genome of two Shewanella species isolated from a digestive organ of sea cucumber Apostichopus japonicus Selenka 1867.</title>
        <authorList>
            <person name="Hong H.-H."/>
            <person name="Choi H."/>
            <person name="Cheon S."/>
            <person name="Oh J.-S."/>
            <person name="Lee H.-G."/>
            <person name="Park C."/>
        </authorList>
    </citation>
    <scope>NUCLEOTIDE SEQUENCE [LARGE SCALE GENOMIC DNA]</scope>
    <source>
        <strain evidence="2 3">CSB03KR</strain>
    </source>
</reference>
<feature type="transmembrane region" description="Helical" evidence="1">
    <location>
        <begin position="40"/>
        <end position="58"/>
    </location>
</feature>
<dbReference type="AlphaFoldDB" id="A0A1E5ITG1"/>
<dbReference type="Proteomes" id="UP000095230">
    <property type="component" value="Unassembled WGS sequence"/>
</dbReference>
<evidence type="ECO:0000313" key="2">
    <source>
        <dbReference type="EMBL" id="OEG73849.1"/>
    </source>
</evidence>
<dbReference type="EMBL" id="MCBT01000033">
    <property type="protein sequence ID" value="OEG73849.1"/>
    <property type="molecule type" value="Genomic_DNA"/>
</dbReference>
<proteinExistence type="predicted"/>
<feature type="transmembrane region" description="Helical" evidence="1">
    <location>
        <begin position="201"/>
        <end position="221"/>
    </location>
</feature>
<organism evidence="2 3">
    <name type="scientific">Shewanella colwelliana</name>
    <name type="common">Alteromonas colwelliana</name>
    <dbReference type="NCBI Taxonomy" id="23"/>
    <lineage>
        <taxon>Bacteria</taxon>
        <taxon>Pseudomonadati</taxon>
        <taxon>Pseudomonadota</taxon>
        <taxon>Gammaproteobacteria</taxon>
        <taxon>Alteromonadales</taxon>
        <taxon>Shewanellaceae</taxon>
        <taxon>Shewanella</taxon>
    </lineage>
</organism>
<feature type="transmembrane region" description="Helical" evidence="1">
    <location>
        <begin position="89"/>
        <end position="108"/>
    </location>
</feature>
<accession>A0A1E5ITG1</accession>
<comment type="caution">
    <text evidence="2">The sequence shown here is derived from an EMBL/GenBank/DDBJ whole genome shotgun (WGS) entry which is preliminary data.</text>
</comment>
<protein>
    <submittedName>
        <fullName evidence="2">Uncharacterized protein</fullName>
    </submittedName>
</protein>